<organism evidence="1 2">
    <name type="scientific">Daphnia magna</name>
    <dbReference type="NCBI Taxonomy" id="35525"/>
    <lineage>
        <taxon>Eukaryota</taxon>
        <taxon>Metazoa</taxon>
        <taxon>Ecdysozoa</taxon>
        <taxon>Arthropoda</taxon>
        <taxon>Crustacea</taxon>
        <taxon>Branchiopoda</taxon>
        <taxon>Diplostraca</taxon>
        <taxon>Cladocera</taxon>
        <taxon>Anomopoda</taxon>
        <taxon>Daphniidae</taxon>
        <taxon>Daphnia</taxon>
    </lineage>
</organism>
<comment type="caution">
    <text evidence="1">The sequence shown here is derived from an EMBL/GenBank/DDBJ whole genome shotgun (WGS) entry which is preliminary data.</text>
</comment>
<dbReference type="Gene3D" id="2.130.10.10">
    <property type="entry name" value="YVTN repeat-like/Quinoprotein amine dehydrogenase"/>
    <property type="match status" value="1"/>
</dbReference>
<name>A0A164ECQ5_9CRUS</name>
<dbReference type="OrthoDB" id="6778822at2759"/>
<reference evidence="1 2" key="1">
    <citation type="submission" date="2016-03" db="EMBL/GenBank/DDBJ databases">
        <title>EvidentialGene: Evidence-directed Construction of Genes on Genomes.</title>
        <authorList>
            <person name="Gilbert D.G."/>
            <person name="Choi J.-H."/>
            <person name="Mockaitis K."/>
            <person name="Colbourne J."/>
            <person name="Pfrender M."/>
        </authorList>
    </citation>
    <scope>NUCLEOTIDE SEQUENCE [LARGE SCALE GENOMIC DNA]</scope>
    <source>
        <strain evidence="1 2">Xinb3</strain>
        <tissue evidence="1">Complete organism</tissue>
    </source>
</reference>
<evidence type="ECO:0000313" key="2">
    <source>
        <dbReference type="Proteomes" id="UP000076858"/>
    </source>
</evidence>
<evidence type="ECO:0000313" key="1">
    <source>
        <dbReference type="EMBL" id="KZR96659.1"/>
    </source>
</evidence>
<dbReference type="InterPro" id="IPR015943">
    <property type="entry name" value="WD40/YVTN_repeat-like_dom_sf"/>
</dbReference>
<accession>A0A164ECQ5</accession>
<dbReference type="InterPro" id="IPR036322">
    <property type="entry name" value="WD40_repeat_dom_sf"/>
</dbReference>
<dbReference type="SUPFAM" id="SSF50978">
    <property type="entry name" value="WD40 repeat-like"/>
    <property type="match status" value="1"/>
</dbReference>
<feature type="non-terminal residue" evidence="1">
    <location>
        <position position="1"/>
    </location>
</feature>
<dbReference type="Proteomes" id="UP000076858">
    <property type="component" value="Unassembled WGS sequence"/>
</dbReference>
<dbReference type="EMBL" id="LRGB01024128">
    <property type="protein sequence ID" value="KZR96659.1"/>
    <property type="molecule type" value="Genomic_DNA"/>
</dbReference>
<keyword evidence="2" id="KW-1185">Reference proteome</keyword>
<gene>
    <name evidence="1" type="ORF">APZ42_008878</name>
</gene>
<sequence>RRNQVFVCDSSIGDVITTIDIKRVVTVKWISENRIAVSSSGNRKIEIFEMEENNLTTTRLVKEFTLGEYCHYLEWNERTQYLASGGEERIKIWSMDDDMPIYSLKFPLLKGEDKKFAWRLCTGNGEEEGGIEMARKSAKNFTFAYARLFFSTRITR</sequence>
<protein>
    <submittedName>
        <fullName evidence="1">Uncharacterized protein</fullName>
    </submittedName>
</protein>
<dbReference type="AlphaFoldDB" id="A0A164ECQ5"/>
<proteinExistence type="predicted"/>